<dbReference type="InterPro" id="IPR001214">
    <property type="entry name" value="SET_dom"/>
</dbReference>
<evidence type="ECO:0000313" key="4">
    <source>
        <dbReference type="Proteomes" id="UP000001449"/>
    </source>
</evidence>
<dbReference type="PaxDb" id="35128-Thaps4138"/>
<dbReference type="OMA" id="IPLIDMC"/>
<dbReference type="EMBL" id="CM000641">
    <property type="protein sequence ID" value="EED92702.1"/>
    <property type="molecule type" value="Genomic_DNA"/>
</dbReference>
<dbReference type="GeneID" id="7446753"/>
<dbReference type="eggNOG" id="ENOG502T618">
    <property type="taxonomic scope" value="Eukaryota"/>
</dbReference>
<dbReference type="InParanoid" id="B8C114"/>
<dbReference type="Gene3D" id="3.90.1410.10">
    <property type="entry name" value="set domain protein methyltransferase, domain 1"/>
    <property type="match status" value="1"/>
</dbReference>
<dbReference type="InterPro" id="IPR050600">
    <property type="entry name" value="SETD3_SETD6_MTase"/>
</dbReference>
<sequence>MAKSTKKKKSTTSSGLKGFGSSSISSSTSSSSTAGSIDRSKSALTFYDYLQNNGASSNLKRVGLGQFPLPSSPSTTIRGVIALRDISKGEPIIEIPYEMALDLGRESADPTLPATTLLQQYCQWKSGADGPDMKGRGDYFAMLPTYMSADCLGSTDFFSESALEMMQSPIVVEETLLRRQLVEARYERDIETMAQMSSNLYRWGNEEGSGSSIATLSHLQWATWLITSRVLTVQGSPEETVAHRLLIPLIDMCNHDRDSPHLLTGRAMPGGTLKVLAGTDVKAGDAIDIGYGGGVEGNDRFIQDYGFLDEGGSKERNNSKFNVADAYKIVAKTLVGRRSGGSGMTKLTVADQERALEALKATTLEEDEELLSSEKVEKSDELLALEYRIGMKKALNELMG</sequence>
<feature type="compositionally biased region" description="Basic residues" evidence="1">
    <location>
        <begin position="1"/>
        <end position="10"/>
    </location>
</feature>
<name>B8C114_THAPS</name>
<evidence type="ECO:0000313" key="3">
    <source>
        <dbReference type="EMBL" id="EED92702.1"/>
    </source>
</evidence>
<dbReference type="PROSITE" id="PS50280">
    <property type="entry name" value="SET"/>
    <property type="match status" value="1"/>
</dbReference>
<protein>
    <recommendedName>
        <fullName evidence="2">SET domain-containing protein</fullName>
    </recommendedName>
</protein>
<accession>B8C114</accession>
<evidence type="ECO:0000259" key="2">
    <source>
        <dbReference type="PROSITE" id="PS50280"/>
    </source>
</evidence>
<dbReference type="AlphaFoldDB" id="B8C114"/>
<evidence type="ECO:0000256" key="1">
    <source>
        <dbReference type="SAM" id="MobiDB-lite"/>
    </source>
</evidence>
<feature type="region of interest" description="Disordered" evidence="1">
    <location>
        <begin position="1"/>
        <end position="36"/>
    </location>
</feature>
<dbReference type="SUPFAM" id="SSF82199">
    <property type="entry name" value="SET domain"/>
    <property type="match status" value="1"/>
</dbReference>
<dbReference type="InterPro" id="IPR046341">
    <property type="entry name" value="SET_dom_sf"/>
</dbReference>
<dbReference type="CDD" id="cd10527">
    <property type="entry name" value="SET_LSMT"/>
    <property type="match status" value="1"/>
</dbReference>
<keyword evidence="4" id="KW-1185">Reference proteome</keyword>
<dbReference type="PANTHER" id="PTHR13271">
    <property type="entry name" value="UNCHARACTERIZED PUTATIVE METHYLTRANSFERASE"/>
    <property type="match status" value="1"/>
</dbReference>
<reference evidence="3 4" key="1">
    <citation type="journal article" date="2004" name="Science">
        <title>The genome of the diatom Thalassiosira pseudonana: ecology, evolution, and metabolism.</title>
        <authorList>
            <person name="Armbrust E.V."/>
            <person name="Berges J.A."/>
            <person name="Bowler C."/>
            <person name="Green B.R."/>
            <person name="Martinez D."/>
            <person name="Putnam N.H."/>
            <person name="Zhou S."/>
            <person name="Allen A.E."/>
            <person name="Apt K.E."/>
            <person name="Bechner M."/>
            <person name="Brzezinski M.A."/>
            <person name="Chaal B.K."/>
            <person name="Chiovitti A."/>
            <person name="Davis A.K."/>
            <person name="Demarest M.S."/>
            <person name="Detter J.C."/>
            <person name="Glavina T."/>
            <person name="Goodstein D."/>
            <person name="Hadi M.Z."/>
            <person name="Hellsten U."/>
            <person name="Hildebrand M."/>
            <person name="Jenkins B.D."/>
            <person name="Jurka J."/>
            <person name="Kapitonov V.V."/>
            <person name="Kroger N."/>
            <person name="Lau W.W."/>
            <person name="Lane T.W."/>
            <person name="Larimer F.W."/>
            <person name="Lippmeier J.C."/>
            <person name="Lucas S."/>
            <person name="Medina M."/>
            <person name="Montsant A."/>
            <person name="Obornik M."/>
            <person name="Parker M.S."/>
            <person name="Palenik B."/>
            <person name="Pazour G.J."/>
            <person name="Richardson P.M."/>
            <person name="Rynearson T.A."/>
            <person name="Saito M.A."/>
            <person name="Schwartz D.C."/>
            <person name="Thamatrakoln K."/>
            <person name="Valentin K."/>
            <person name="Vardi A."/>
            <person name="Wilkerson F.P."/>
            <person name="Rokhsar D.S."/>
        </authorList>
    </citation>
    <scope>NUCLEOTIDE SEQUENCE [LARGE SCALE GENOMIC DNA]</scope>
    <source>
        <strain evidence="3 4">CCMP1335</strain>
    </source>
</reference>
<dbReference type="KEGG" id="tps:THAPSDRAFT_4138"/>
<reference evidence="3 4" key="2">
    <citation type="journal article" date="2008" name="Nature">
        <title>The Phaeodactylum genome reveals the evolutionary history of diatom genomes.</title>
        <authorList>
            <person name="Bowler C."/>
            <person name="Allen A.E."/>
            <person name="Badger J.H."/>
            <person name="Grimwood J."/>
            <person name="Jabbari K."/>
            <person name="Kuo A."/>
            <person name="Maheswari U."/>
            <person name="Martens C."/>
            <person name="Maumus F."/>
            <person name="Otillar R.P."/>
            <person name="Rayko E."/>
            <person name="Salamov A."/>
            <person name="Vandepoele K."/>
            <person name="Beszteri B."/>
            <person name="Gruber A."/>
            <person name="Heijde M."/>
            <person name="Katinka M."/>
            <person name="Mock T."/>
            <person name="Valentin K."/>
            <person name="Verret F."/>
            <person name="Berges J.A."/>
            <person name="Brownlee C."/>
            <person name="Cadoret J.P."/>
            <person name="Chiovitti A."/>
            <person name="Choi C.J."/>
            <person name="Coesel S."/>
            <person name="De Martino A."/>
            <person name="Detter J.C."/>
            <person name="Durkin C."/>
            <person name="Falciatore A."/>
            <person name="Fournet J."/>
            <person name="Haruta M."/>
            <person name="Huysman M.J."/>
            <person name="Jenkins B.D."/>
            <person name="Jiroutova K."/>
            <person name="Jorgensen R.E."/>
            <person name="Joubert Y."/>
            <person name="Kaplan A."/>
            <person name="Kroger N."/>
            <person name="Kroth P.G."/>
            <person name="La Roche J."/>
            <person name="Lindquist E."/>
            <person name="Lommer M."/>
            <person name="Martin-Jezequel V."/>
            <person name="Lopez P.J."/>
            <person name="Lucas S."/>
            <person name="Mangogna M."/>
            <person name="McGinnis K."/>
            <person name="Medlin L.K."/>
            <person name="Montsant A."/>
            <person name="Oudot-Le Secq M.P."/>
            <person name="Napoli C."/>
            <person name="Obornik M."/>
            <person name="Parker M.S."/>
            <person name="Petit J.L."/>
            <person name="Porcel B.M."/>
            <person name="Poulsen N."/>
            <person name="Robison M."/>
            <person name="Rychlewski L."/>
            <person name="Rynearson T.A."/>
            <person name="Schmutz J."/>
            <person name="Shapiro H."/>
            <person name="Siaut M."/>
            <person name="Stanley M."/>
            <person name="Sussman M.R."/>
            <person name="Taylor A.R."/>
            <person name="Vardi A."/>
            <person name="von Dassow P."/>
            <person name="Vyverman W."/>
            <person name="Willis A."/>
            <person name="Wyrwicz L.S."/>
            <person name="Rokhsar D.S."/>
            <person name="Weissenbach J."/>
            <person name="Armbrust E.V."/>
            <person name="Green B.R."/>
            <person name="Van de Peer Y."/>
            <person name="Grigoriev I.V."/>
        </authorList>
    </citation>
    <scope>NUCLEOTIDE SEQUENCE [LARGE SCALE GENOMIC DNA]</scope>
    <source>
        <strain evidence="3 4">CCMP1335</strain>
    </source>
</reference>
<feature type="domain" description="SET" evidence="2">
    <location>
        <begin position="60"/>
        <end position="292"/>
    </location>
</feature>
<dbReference type="RefSeq" id="XP_002289165.1">
    <property type="nucleotide sequence ID" value="XM_002289129.1"/>
</dbReference>
<dbReference type="Proteomes" id="UP000001449">
    <property type="component" value="Chromosome 4"/>
</dbReference>
<dbReference type="HOGENOM" id="CLU_845796_0_0_1"/>
<feature type="compositionally biased region" description="Low complexity" evidence="1">
    <location>
        <begin position="11"/>
        <end position="36"/>
    </location>
</feature>
<dbReference type="PANTHER" id="PTHR13271:SF137">
    <property type="entry name" value="SET DOMAIN-CONTAINING PROTEIN"/>
    <property type="match status" value="1"/>
</dbReference>
<proteinExistence type="predicted"/>
<gene>
    <name evidence="3" type="ORF">THAPSDRAFT_4138</name>
</gene>
<organism evidence="3 4">
    <name type="scientific">Thalassiosira pseudonana</name>
    <name type="common">Marine diatom</name>
    <name type="synonym">Cyclotella nana</name>
    <dbReference type="NCBI Taxonomy" id="35128"/>
    <lineage>
        <taxon>Eukaryota</taxon>
        <taxon>Sar</taxon>
        <taxon>Stramenopiles</taxon>
        <taxon>Ochrophyta</taxon>
        <taxon>Bacillariophyta</taxon>
        <taxon>Coscinodiscophyceae</taxon>
        <taxon>Thalassiosirophycidae</taxon>
        <taxon>Thalassiosirales</taxon>
        <taxon>Thalassiosiraceae</taxon>
        <taxon>Thalassiosira</taxon>
    </lineage>
</organism>